<dbReference type="RefSeq" id="WP_099623256.1">
    <property type="nucleotide sequence ID" value="NZ_CP024201.1"/>
</dbReference>
<proteinExistence type="predicted"/>
<feature type="compositionally biased region" description="Low complexity" evidence="1">
    <location>
        <begin position="42"/>
        <end position="59"/>
    </location>
</feature>
<dbReference type="AlphaFoldDB" id="A0A2D2B1A3"/>
<dbReference type="OrthoDB" id="7340239at2"/>
<evidence type="ECO:0000313" key="3">
    <source>
        <dbReference type="EMBL" id="ATQ44008.1"/>
    </source>
</evidence>
<evidence type="ECO:0000256" key="1">
    <source>
        <dbReference type="SAM" id="MobiDB-lite"/>
    </source>
</evidence>
<reference evidence="3 4" key="1">
    <citation type="submission" date="2017-10" db="EMBL/GenBank/DDBJ databases">
        <title>Genome sequence of Caulobacter mirabilis FWC38.</title>
        <authorList>
            <person name="Fiebig A."/>
            <person name="Crosson S."/>
        </authorList>
    </citation>
    <scope>NUCLEOTIDE SEQUENCE [LARGE SCALE GENOMIC DNA]</scope>
    <source>
        <strain evidence="3 4">FWC 38</strain>
    </source>
</reference>
<feature type="region of interest" description="Disordered" evidence="1">
    <location>
        <begin position="19"/>
        <end position="59"/>
    </location>
</feature>
<gene>
    <name evidence="3" type="ORF">CSW64_17245</name>
</gene>
<evidence type="ECO:0000313" key="4">
    <source>
        <dbReference type="Proteomes" id="UP000228945"/>
    </source>
</evidence>
<dbReference type="PROSITE" id="PS51257">
    <property type="entry name" value="PROKAR_LIPOPROTEIN"/>
    <property type="match status" value="1"/>
</dbReference>
<feature type="chain" id="PRO_5013581703" description="Secreted protein" evidence="2">
    <location>
        <begin position="24"/>
        <end position="124"/>
    </location>
</feature>
<organism evidence="3 4">
    <name type="scientific">Caulobacter mirabilis</name>
    <dbReference type="NCBI Taxonomy" id="69666"/>
    <lineage>
        <taxon>Bacteria</taxon>
        <taxon>Pseudomonadati</taxon>
        <taxon>Pseudomonadota</taxon>
        <taxon>Alphaproteobacteria</taxon>
        <taxon>Caulobacterales</taxon>
        <taxon>Caulobacteraceae</taxon>
        <taxon>Caulobacter</taxon>
    </lineage>
</organism>
<evidence type="ECO:0008006" key="5">
    <source>
        <dbReference type="Google" id="ProtNLM"/>
    </source>
</evidence>
<keyword evidence="2" id="KW-0732">Signal</keyword>
<keyword evidence="4" id="KW-1185">Reference proteome</keyword>
<dbReference type="EMBL" id="CP024201">
    <property type="protein sequence ID" value="ATQ44008.1"/>
    <property type="molecule type" value="Genomic_DNA"/>
</dbReference>
<name>A0A2D2B1A3_9CAUL</name>
<dbReference type="KEGG" id="cmb:CSW64_17245"/>
<protein>
    <recommendedName>
        <fullName evidence="5">Secreted protein</fullName>
    </recommendedName>
</protein>
<dbReference type="Proteomes" id="UP000228945">
    <property type="component" value="Chromosome"/>
</dbReference>
<evidence type="ECO:0000256" key="2">
    <source>
        <dbReference type="SAM" id="SignalP"/>
    </source>
</evidence>
<sequence length="124" mass="12524">MMRCLALATLALALAGCSDPAAKSPHGAETAPVAAPQPPATSAPVAAQPADDAAARGQAAAAPKTCREAIGEDQAKVLVEHCIQVSPATHPPCNAENSCDLIQSEIDRGCDLLGKDAPAYCKKP</sequence>
<accession>A0A2D2B1A3</accession>
<feature type="signal peptide" evidence="2">
    <location>
        <begin position="1"/>
        <end position="23"/>
    </location>
</feature>